<sequence>MKHLILVPALAIALAACSTTTGASGDTAELAPLLVANQPGDGDMSCQQISAEIDNMNLLIVEAEQASANAEASGAAAGAASGAAVNAALYSGALGRMPGLGFAANAAGGIAQKQAKAQAERQAENARRAELRRTALTGISAGKGC</sequence>
<keyword evidence="4" id="KW-1185">Reference proteome</keyword>
<dbReference type="AlphaFoldDB" id="A0A069E4L6"/>
<comment type="caution">
    <text evidence="3">The sequence shown here is derived from an EMBL/GenBank/DDBJ whole genome shotgun (WGS) entry which is preliminary data.</text>
</comment>
<keyword evidence="1" id="KW-0175">Coiled coil</keyword>
<feature type="chain" id="PRO_5001660713" description="Lipoprotein" evidence="2">
    <location>
        <begin position="24"/>
        <end position="145"/>
    </location>
</feature>
<keyword evidence="2" id="KW-0732">Signal</keyword>
<gene>
    <name evidence="3" type="ORF">HAD_05050</name>
</gene>
<evidence type="ECO:0000313" key="3">
    <source>
        <dbReference type="EMBL" id="KCZ85023.1"/>
    </source>
</evidence>
<feature type="coiled-coil region" evidence="1">
    <location>
        <begin position="46"/>
        <end position="73"/>
    </location>
</feature>
<protein>
    <recommendedName>
        <fullName evidence="5">Lipoprotein</fullName>
    </recommendedName>
</protein>
<evidence type="ECO:0000256" key="2">
    <source>
        <dbReference type="SAM" id="SignalP"/>
    </source>
</evidence>
<dbReference type="OrthoDB" id="7631807at2"/>
<dbReference type="RefSeq" id="WP_035569774.1">
    <property type="nucleotide sequence ID" value="NZ_ARYH01000001.1"/>
</dbReference>
<name>A0A069E4L6_9PROT</name>
<dbReference type="PATRIC" id="fig|1280949.3.peg.1030"/>
<accession>A0A069E4L6</accession>
<evidence type="ECO:0000313" key="4">
    <source>
        <dbReference type="Proteomes" id="UP000027446"/>
    </source>
</evidence>
<dbReference type="eggNOG" id="ENOG502ZP98">
    <property type="taxonomic scope" value="Bacteria"/>
</dbReference>
<evidence type="ECO:0008006" key="5">
    <source>
        <dbReference type="Google" id="ProtNLM"/>
    </source>
</evidence>
<evidence type="ECO:0000256" key="1">
    <source>
        <dbReference type="SAM" id="Coils"/>
    </source>
</evidence>
<dbReference type="EMBL" id="ARYH01000001">
    <property type="protein sequence ID" value="KCZ85023.1"/>
    <property type="molecule type" value="Genomic_DNA"/>
</dbReference>
<organism evidence="3 4">
    <name type="scientific">Hyphomonas adhaerens MHS-3</name>
    <dbReference type="NCBI Taxonomy" id="1280949"/>
    <lineage>
        <taxon>Bacteria</taxon>
        <taxon>Pseudomonadati</taxon>
        <taxon>Pseudomonadota</taxon>
        <taxon>Alphaproteobacteria</taxon>
        <taxon>Hyphomonadales</taxon>
        <taxon>Hyphomonadaceae</taxon>
        <taxon>Hyphomonas</taxon>
    </lineage>
</organism>
<dbReference type="Proteomes" id="UP000027446">
    <property type="component" value="Unassembled WGS sequence"/>
</dbReference>
<dbReference type="PROSITE" id="PS51257">
    <property type="entry name" value="PROKAR_LIPOPROTEIN"/>
    <property type="match status" value="1"/>
</dbReference>
<proteinExistence type="predicted"/>
<feature type="signal peptide" evidence="2">
    <location>
        <begin position="1"/>
        <end position="23"/>
    </location>
</feature>
<reference evidence="3 4" key="1">
    <citation type="journal article" date="2014" name="Antonie Van Leeuwenhoek">
        <title>Hyphomonas beringensis sp. nov. and Hyphomonas chukchiensis sp. nov., isolated from surface seawater of the Bering Sea and Chukchi Sea.</title>
        <authorList>
            <person name="Li C."/>
            <person name="Lai Q."/>
            <person name="Li G."/>
            <person name="Dong C."/>
            <person name="Wang J."/>
            <person name="Liao Y."/>
            <person name="Shao Z."/>
        </authorList>
    </citation>
    <scope>NUCLEOTIDE SEQUENCE [LARGE SCALE GENOMIC DNA]</scope>
    <source>
        <strain evidence="3 4">MHS-3</strain>
    </source>
</reference>